<feature type="chain" id="PRO_5032733853" description="Peptidase S1 domain-containing protein" evidence="9">
    <location>
        <begin position="23"/>
        <end position="502"/>
    </location>
</feature>
<evidence type="ECO:0000256" key="3">
    <source>
        <dbReference type="ARBA" id="ARBA00022729"/>
    </source>
</evidence>
<keyword evidence="3 9" id="KW-0732">Signal</keyword>
<keyword evidence="7" id="KW-0645">Protease</keyword>
<gene>
    <name evidence="11" type="ORF">E2986_08760</name>
</gene>
<feature type="region of interest" description="Disordered" evidence="8">
    <location>
        <begin position="25"/>
        <end position="52"/>
    </location>
</feature>
<comment type="similarity">
    <text evidence="6">Belongs to the peptidase S1 family. CLIP subfamily.</text>
</comment>
<evidence type="ECO:0000256" key="1">
    <source>
        <dbReference type="ARBA" id="ARBA00004613"/>
    </source>
</evidence>
<evidence type="ECO:0000259" key="10">
    <source>
        <dbReference type="PROSITE" id="PS50240"/>
    </source>
</evidence>
<dbReference type="Pfam" id="PF00089">
    <property type="entry name" value="Trypsin"/>
    <property type="match status" value="2"/>
</dbReference>
<feature type="domain" description="Peptidase S1" evidence="10">
    <location>
        <begin position="234"/>
        <end position="501"/>
    </location>
</feature>
<dbReference type="GO" id="GO:0005576">
    <property type="term" value="C:extracellular region"/>
    <property type="evidence" value="ECO:0007669"/>
    <property type="project" value="UniProtKB-SubCell"/>
</dbReference>
<dbReference type="GO" id="GO:0004252">
    <property type="term" value="F:serine-type endopeptidase activity"/>
    <property type="evidence" value="ECO:0007669"/>
    <property type="project" value="InterPro"/>
</dbReference>
<evidence type="ECO:0000256" key="4">
    <source>
        <dbReference type="ARBA" id="ARBA00023157"/>
    </source>
</evidence>
<reference evidence="11" key="1">
    <citation type="submission" date="2019-11" db="EMBL/GenBank/DDBJ databases">
        <title>The nuclear and mitochondrial genomes of Frieseomelitta varia - a highly eusocial stingless bee (Meliponini) with a permanently sterile worker caste.</title>
        <authorList>
            <person name="Freitas F.C.P."/>
            <person name="Lourenco A.P."/>
            <person name="Nunes F.M.F."/>
            <person name="Paschoal A.R."/>
            <person name="Abreu F.C.P."/>
            <person name="Barbin F.O."/>
            <person name="Bataglia L."/>
            <person name="Cardoso-Junior C.A.M."/>
            <person name="Cervoni M.S."/>
            <person name="Silva S.R."/>
            <person name="Dalarmi F."/>
            <person name="Del Lama M.A."/>
            <person name="Depintor T.S."/>
            <person name="Ferreira K.M."/>
            <person name="Goria P.S."/>
            <person name="Jaskot M.C."/>
            <person name="Lago D.C."/>
            <person name="Luna-Lucena D."/>
            <person name="Moda L.M."/>
            <person name="Nascimento L."/>
            <person name="Pedrino M."/>
            <person name="Rabico F.O."/>
            <person name="Sanches F.C."/>
            <person name="Santos D.E."/>
            <person name="Santos C.G."/>
            <person name="Vieira J."/>
            <person name="Lopes T.F."/>
            <person name="Barchuk A.R."/>
            <person name="Hartfelder K."/>
            <person name="Simoes Z.L.P."/>
            <person name="Bitondi M.M.G."/>
            <person name="Pinheiro D.G."/>
        </authorList>
    </citation>
    <scope>NUCLEOTIDE SEQUENCE</scope>
    <source>
        <strain evidence="11">USP_RPSP 00005682</strain>
        <tissue evidence="11">Whole individual</tissue>
    </source>
</reference>
<keyword evidence="7" id="KW-0378">Hydrolase</keyword>
<comment type="caution">
    <text evidence="11">The sequence shown here is derived from an EMBL/GenBank/DDBJ whole genome shotgun (WGS) entry which is preliminary data.</text>
</comment>
<dbReference type="InterPro" id="IPR009003">
    <property type="entry name" value="Peptidase_S1_PA"/>
</dbReference>
<evidence type="ECO:0000313" key="11">
    <source>
        <dbReference type="EMBL" id="KAF3421729.1"/>
    </source>
</evidence>
<keyword evidence="4" id="KW-1015">Disulfide bond</keyword>
<dbReference type="FunFam" id="2.40.10.10:FF:000054">
    <property type="entry name" value="Complement C1r subcomponent"/>
    <property type="match status" value="1"/>
</dbReference>
<sequence length="502" mass="55455">MILRLNILTILLIFSIILIVSTKNPEKSKKKKSNTPSLSGNNPFLPDRKGNIKYERNPFLSNSAIALDEVNNKSHKASKNHTANVAVNNKPHKASKNHTANVAVNNKSHKASKNHTANVAVNNKLRRASENHTVNAAVFIRNIFLQSSFNMNDIPKEVQTNSPYINKNAKNDKISIAPSEINSYLDTDKTKSELKCEEYGRQFLDTTGVLPLVGQNSKIITVNTKKCETVNRLVIGGINASPGDFPHMVALGVKTTDGSFTFSCGGTLIAPEWVLTAAHCTYGPKSPTDVRIGVHNLRDNAQGITTTINKIMRHPSYKPPAMYADIALVKLNTVVVFNNEIRPACLYEQYDTVPAQAWVTGWGVADSGQIDITKIRKQISLKEYIYELLMLTDIPEQSDQLQKASLDIIDHIACAIKYNKSMTVPYGIMPSMICAGDSRGWKKDTCQGDSGGPLQIPHPKNECLFQLLGITSFGLGCAIPNTPGIYTRISHYLNWIEDNVWP</sequence>
<evidence type="ECO:0000256" key="8">
    <source>
        <dbReference type="SAM" id="MobiDB-lite"/>
    </source>
</evidence>
<name>A0A833R639_9HYME</name>
<comment type="subcellular location">
    <subcellularLocation>
        <location evidence="1">Secreted</location>
    </subcellularLocation>
</comment>
<evidence type="ECO:0000256" key="6">
    <source>
        <dbReference type="ARBA" id="ARBA00024195"/>
    </source>
</evidence>
<dbReference type="PRINTS" id="PR00722">
    <property type="entry name" value="CHYMOTRYPSIN"/>
</dbReference>
<dbReference type="InterPro" id="IPR001254">
    <property type="entry name" value="Trypsin_dom"/>
</dbReference>
<proteinExistence type="inferred from homology"/>
<dbReference type="FunFam" id="2.40.10.10:FF:000028">
    <property type="entry name" value="Serine protease easter"/>
    <property type="match status" value="1"/>
</dbReference>
<dbReference type="InterPro" id="IPR043504">
    <property type="entry name" value="Peptidase_S1_PA_chymotrypsin"/>
</dbReference>
<keyword evidence="7" id="KW-0720">Serine protease</keyword>
<evidence type="ECO:0000313" key="12">
    <source>
        <dbReference type="Proteomes" id="UP000655588"/>
    </source>
</evidence>
<accession>A0A833R639</accession>
<dbReference type="CDD" id="cd00190">
    <property type="entry name" value="Tryp_SPc"/>
    <property type="match status" value="1"/>
</dbReference>
<evidence type="ECO:0000256" key="5">
    <source>
        <dbReference type="ARBA" id="ARBA00023180"/>
    </source>
</evidence>
<dbReference type="InterPro" id="IPR018114">
    <property type="entry name" value="TRYPSIN_HIS"/>
</dbReference>
<keyword evidence="12" id="KW-1185">Reference proteome</keyword>
<dbReference type="Proteomes" id="UP000655588">
    <property type="component" value="Unassembled WGS sequence"/>
</dbReference>
<keyword evidence="2" id="KW-0964">Secreted</keyword>
<dbReference type="InterPro" id="IPR001314">
    <property type="entry name" value="Peptidase_S1A"/>
</dbReference>
<dbReference type="PANTHER" id="PTHR24252">
    <property type="entry name" value="ACROSIN-RELATED"/>
    <property type="match status" value="1"/>
</dbReference>
<organism evidence="11 12">
    <name type="scientific">Frieseomelitta varia</name>
    <dbReference type="NCBI Taxonomy" id="561572"/>
    <lineage>
        <taxon>Eukaryota</taxon>
        <taxon>Metazoa</taxon>
        <taxon>Ecdysozoa</taxon>
        <taxon>Arthropoda</taxon>
        <taxon>Hexapoda</taxon>
        <taxon>Insecta</taxon>
        <taxon>Pterygota</taxon>
        <taxon>Neoptera</taxon>
        <taxon>Endopterygota</taxon>
        <taxon>Hymenoptera</taxon>
        <taxon>Apocrita</taxon>
        <taxon>Aculeata</taxon>
        <taxon>Apoidea</taxon>
        <taxon>Anthophila</taxon>
        <taxon>Apidae</taxon>
        <taxon>Frieseomelitta</taxon>
    </lineage>
</organism>
<evidence type="ECO:0000256" key="9">
    <source>
        <dbReference type="SAM" id="SignalP"/>
    </source>
</evidence>
<dbReference type="PROSITE" id="PS00134">
    <property type="entry name" value="TRYPSIN_HIS"/>
    <property type="match status" value="1"/>
</dbReference>
<dbReference type="SUPFAM" id="SSF50494">
    <property type="entry name" value="Trypsin-like serine proteases"/>
    <property type="match status" value="1"/>
</dbReference>
<dbReference type="AlphaFoldDB" id="A0A833R639"/>
<dbReference type="PROSITE" id="PS00135">
    <property type="entry name" value="TRYPSIN_SER"/>
    <property type="match status" value="1"/>
</dbReference>
<evidence type="ECO:0000256" key="2">
    <source>
        <dbReference type="ARBA" id="ARBA00022525"/>
    </source>
</evidence>
<dbReference type="GO" id="GO:0006508">
    <property type="term" value="P:proteolysis"/>
    <property type="evidence" value="ECO:0007669"/>
    <property type="project" value="UniProtKB-KW"/>
</dbReference>
<dbReference type="InterPro" id="IPR033116">
    <property type="entry name" value="TRYPSIN_SER"/>
</dbReference>
<dbReference type="EMBL" id="WNWW01000822">
    <property type="protein sequence ID" value="KAF3421729.1"/>
    <property type="molecule type" value="Genomic_DNA"/>
</dbReference>
<evidence type="ECO:0000256" key="7">
    <source>
        <dbReference type="RuleBase" id="RU363034"/>
    </source>
</evidence>
<protein>
    <recommendedName>
        <fullName evidence="10">Peptidase S1 domain-containing protein</fullName>
    </recommendedName>
</protein>
<keyword evidence="5" id="KW-0325">Glycoprotein</keyword>
<dbReference type="PANTHER" id="PTHR24252:SF7">
    <property type="entry name" value="HYALIN"/>
    <property type="match status" value="1"/>
</dbReference>
<feature type="signal peptide" evidence="9">
    <location>
        <begin position="1"/>
        <end position="22"/>
    </location>
</feature>
<dbReference type="Gene3D" id="2.40.10.10">
    <property type="entry name" value="Trypsin-like serine proteases"/>
    <property type="match status" value="2"/>
</dbReference>
<dbReference type="PROSITE" id="PS50240">
    <property type="entry name" value="TRYPSIN_DOM"/>
    <property type="match status" value="1"/>
</dbReference>
<dbReference type="SMART" id="SM00020">
    <property type="entry name" value="Tryp_SPc"/>
    <property type="match status" value="1"/>
</dbReference>